<keyword evidence="1" id="KW-0812">Transmembrane</keyword>
<dbReference type="OrthoDB" id="1916829at2759"/>
<dbReference type="PANTHER" id="PTHR33640">
    <property type="entry name" value="TRANSMEMBRANE PROTEIN"/>
    <property type="match status" value="1"/>
</dbReference>
<reference evidence="3" key="1">
    <citation type="submission" date="2013-01" db="EMBL/GenBank/DDBJ databases">
        <title>Draft Genome Sequence of a Mulberry Tree, Morus notabilis C.K. Schneid.</title>
        <authorList>
            <person name="He N."/>
            <person name="Zhao S."/>
        </authorList>
    </citation>
    <scope>NUCLEOTIDE SEQUENCE</scope>
</reference>
<dbReference type="Proteomes" id="UP000030645">
    <property type="component" value="Unassembled WGS sequence"/>
</dbReference>
<evidence type="ECO:0008006" key="4">
    <source>
        <dbReference type="Google" id="ProtNLM"/>
    </source>
</evidence>
<keyword evidence="3" id="KW-1185">Reference proteome</keyword>
<name>W9SD59_9ROSA</name>
<keyword evidence="1" id="KW-1133">Transmembrane helix</keyword>
<feature type="transmembrane region" description="Helical" evidence="1">
    <location>
        <begin position="21"/>
        <end position="39"/>
    </location>
</feature>
<evidence type="ECO:0000313" key="2">
    <source>
        <dbReference type="EMBL" id="EXC35439.1"/>
    </source>
</evidence>
<dbReference type="EMBL" id="KE346359">
    <property type="protein sequence ID" value="EXC35439.1"/>
    <property type="molecule type" value="Genomic_DNA"/>
</dbReference>
<protein>
    <recommendedName>
        <fullName evidence="4">DUF4408 domain-containing protein</fullName>
    </recommendedName>
</protein>
<evidence type="ECO:0000256" key="1">
    <source>
        <dbReference type="SAM" id="Phobius"/>
    </source>
</evidence>
<dbReference type="PANTHER" id="PTHR33640:SF3">
    <property type="entry name" value="DUF4408 DOMAIN-CONTAINING PROTEIN"/>
    <property type="match status" value="1"/>
</dbReference>
<dbReference type="eggNOG" id="ENOG502S18U">
    <property type="taxonomic scope" value="Eukaryota"/>
</dbReference>
<accession>W9SD59</accession>
<dbReference type="STRING" id="981085.W9SD59"/>
<evidence type="ECO:0000313" key="3">
    <source>
        <dbReference type="Proteomes" id="UP000030645"/>
    </source>
</evidence>
<dbReference type="AlphaFoldDB" id="W9SD59"/>
<feature type="transmembrane region" description="Helical" evidence="1">
    <location>
        <begin position="59"/>
        <end position="79"/>
    </location>
</feature>
<gene>
    <name evidence="2" type="ORF">L484_026745</name>
</gene>
<organism evidence="2 3">
    <name type="scientific">Morus notabilis</name>
    <dbReference type="NCBI Taxonomy" id="981085"/>
    <lineage>
        <taxon>Eukaryota</taxon>
        <taxon>Viridiplantae</taxon>
        <taxon>Streptophyta</taxon>
        <taxon>Embryophyta</taxon>
        <taxon>Tracheophyta</taxon>
        <taxon>Spermatophyta</taxon>
        <taxon>Magnoliopsida</taxon>
        <taxon>eudicotyledons</taxon>
        <taxon>Gunneridae</taxon>
        <taxon>Pentapetalae</taxon>
        <taxon>rosids</taxon>
        <taxon>fabids</taxon>
        <taxon>Rosales</taxon>
        <taxon>Moraceae</taxon>
        <taxon>Moreae</taxon>
        <taxon>Morus</taxon>
    </lineage>
</organism>
<sequence length="262" mass="29528">MADKESAYTTTYNRFTSLAKLSVRLAELCVALAFLAWISSRIPLAVEISGDCFRQISSVFSNPLFVFFLCHVILVSLMVKSGQFSGRNQRSASELDDAMVKNCEDETTESESVNDVASSETEENVYEDKQVISEVNAITVNGEETLEVGAESDPDSDFPRVLYRRWRSENFELKSSDHCSENLRRSESEKCMDIVVSGEGERNSIAGDSYRHDELSDEDFNRTVEAFIAKQLKFRRQEDVYDAVSHSCGDKSYGLTKAKLCY</sequence>
<keyword evidence="1" id="KW-0472">Membrane</keyword>
<dbReference type="KEGG" id="mnt:21409389"/>
<proteinExistence type="predicted"/>